<keyword evidence="5" id="KW-0496">Mitochondrion</keyword>
<evidence type="ECO:0000313" key="7">
    <source>
        <dbReference type="EMBL" id="CAD8822815.1"/>
    </source>
</evidence>
<evidence type="ECO:0000256" key="4">
    <source>
        <dbReference type="ARBA" id="ARBA00022989"/>
    </source>
</evidence>
<sequence length="183" mass="19534">MSDIEKYFRSLDRKYWYSLPIENKVGLGIASGTLAGFIVAGHKLFVDDLHPRDMTEAGDSKVVQTYLQRAVAARKIPPPVVRSKLITENMALFAAAGGLYALGDSISFILRGKDDFFNAAVGGAFAGSLRGLKFGSVQSAISGALIAGTAMAFVSYGSQEGTGEPYVIPPKVSIFDSETSRTE</sequence>
<dbReference type="AlphaFoldDB" id="A0A7S0ZIZ7"/>
<dbReference type="InterPro" id="IPR039205">
    <property type="entry name" value="NDUFA11"/>
</dbReference>
<dbReference type="GO" id="GO:0005743">
    <property type="term" value="C:mitochondrial inner membrane"/>
    <property type="evidence" value="ECO:0007669"/>
    <property type="project" value="UniProtKB-SubCell"/>
</dbReference>
<accession>A0A7S0ZIZ7</accession>
<comment type="subcellular location">
    <subcellularLocation>
        <location evidence="1">Mitochondrion inner membrane</location>
        <topology evidence="1">Multi-pass membrane protein</topology>
    </subcellularLocation>
</comment>
<dbReference type="EMBL" id="HBFP01010037">
    <property type="protein sequence ID" value="CAD8822815.1"/>
    <property type="molecule type" value="Transcribed_RNA"/>
</dbReference>
<keyword evidence="6" id="KW-0472">Membrane</keyword>
<reference evidence="7" key="1">
    <citation type="submission" date="2021-01" db="EMBL/GenBank/DDBJ databases">
        <authorList>
            <person name="Corre E."/>
            <person name="Pelletier E."/>
            <person name="Niang G."/>
            <person name="Scheremetjew M."/>
            <person name="Finn R."/>
            <person name="Kale V."/>
            <person name="Holt S."/>
            <person name="Cochrane G."/>
            <person name="Meng A."/>
            <person name="Brown T."/>
            <person name="Cohen L."/>
        </authorList>
    </citation>
    <scope>NUCLEOTIDE SEQUENCE</scope>
    <source>
        <strain evidence="7">CCMP3278</strain>
    </source>
</reference>
<proteinExistence type="predicted"/>
<keyword evidence="4" id="KW-1133">Transmembrane helix</keyword>
<dbReference type="PANTHER" id="PTHR21382:SF1">
    <property type="entry name" value="NADH DEHYDROGENASE [UBIQUINONE] 1 ALPHA SUBCOMPLEX SUBUNIT 11"/>
    <property type="match status" value="1"/>
</dbReference>
<keyword evidence="3" id="KW-0999">Mitochondrion inner membrane</keyword>
<evidence type="ECO:0000256" key="2">
    <source>
        <dbReference type="ARBA" id="ARBA00022692"/>
    </source>
</evidence>
<evidence type="ECO:0000256" key="3">
    <source>
        <dbReference type="ARBA" id="ARBA00022792"/>
    </source>
</evidence>
<protein>
    <recommendedName>
        <fullName evidence="8">NADH-ubiquinone oxidoreductase subunit B14.7</fullName>
    </recommendedName>
</protein>
<name>A0A7S0ZIZ7_9RHOD</name>
<keyword evidence="2" id="KW-0812">Transmembrane</keyword>
<evidence type="ECO:0000256" key="5">
    <source>
        <dbReference type="ARBA" id="ARBA00023128"/>
    </source>
</evidence>
<organism evidence="7">
    <name type="scientific">Timspurckia oligopyrenoides</name>
    <dbReference type="NCBI Taxonomy" id="708627"/>
    <lineage>
        <taxon>Eukaryota</taxon>
        <taxon>Rhodophyta</taxon>
        <taxon>Bangiophyceae</taxon>
        <taxon>Porphyridiales</taxon>
        <taxon>Porphyridiaceae</taxon>
        <taxon>Timspurckia</taxon>
    </lineage>
</organism>
<evidence type="ECO:0008006" key="8">
    <source>
        <dbReference type="Google" id="ProtNLM"/>
    </source>
</evidence>
<dbReference type="GO" id="GO:0045271">
    <property type="term" value="C:respiratory chain complex I"/>
    <property type="evidence" value="ECO:0007669"/>
    <property type="project" value="InterPro"/>
</dbReference>
<dbReference type="PANTHER" id="PTHR21382">
    <property type="entry name" value="NADH-UBIQUINONE OXIDOREDUCTASE SUBUNIT"/>
    <property type="match status" value="1"/>
</dbReference>
<gene>
    <name evidence="7" type="ORF">TOLI1172_LOCUS7211</name>
</gene>
<evidence type="ECO:0000256" key="1">
    <source>
        <dbReference type="ARBA" id="ARBA00004448"/>
    </source>
</evidence>
<dbReference type="GO" id="GO:0006120">
    <property type="term" value="P:mitochondrial electron transport, NADH to ubiquinone"/>
    <property type="evidence" value="ECO:0007669"/>
    <property type="project" value="InterPro"/>
</dbReference>
<evidence type="ECO:0000256" key="6">
    <source>
        <dbReference type="ARBA" id="ARBA00023136"/>
    </source>
</evidence>